<proteinExistence type="predicted"/>
<dbReference type="Pfam" id="PF13356">
    <property type="entry name" value="Arm-DNA-bind_3"/>
    <property type="match status" value="1"/>
</dbReference>
<accession>A0A5Y9CV42</accession>
<feature type="domain" description="Integrase DNA-binding" evidence="1">
    <location>
        <begin position="20"/>
        <end position="70"/>
    </location>
</feature>
<gene>
    <name evidence="3" type="ORF">F0E97_06555</name>
    <name evidence="2" type="ORF">FC237_08150</name>
</gene>
<evidence type="ECO:0000313" key="3">
    <source>
        <dbReference type="EMBL" id="ECQ7311892.1"/>
    </source>
</evidence>
<dbReference type="EMBL" id="AACEQR010000028">
    <property type="protein sequence ID" value="EAK2514969.1"/>
    <property type="molecule type" value="Genomic_DNA"/>
</dbReference>
<dbReference type="EMBL" id="AAKCPW010000008">
    <property type="protein sequence ID" value="ECQ7311892.1"/>
    <property type="molecule type" value="Genomic_DNA"/>
</dbReference>
<evidence type="ECO:0000313" key="2">
    <source>
        <dbReference type="EMBL" id="EAK2514969.1"/>
    </source>
</evidence>
<name>A0A5Y9CV42_CAMJU</name>
<reference evidence="2" key="1">
    <citation type="submission" date="2018-05" db="EMBL/GenBank/DDBJ databases">
        <authorList>
            <consortium name="GenomeTrakr network: Whole genome sequencing for foodborne pathogen traceback"/>
        </authorList>
    </citation>
    <scope>NUCLEOTIDE SEQUENCE</scope>
    <source>
        <strain evidence="2">CVM 22710-1</strain>
    </source>
</reference>
<dbReference type="InterPro" id="IPR038488">
    <property type="entry name" value="Integrase_DNA-bd_sf"/>
</dbReference>
<protein>
    <submittedName>
        <fullName evidence="3">DUF4102 domain-containing protein</fullName>
    </submittedName>
</protein>
<dbReference type="AlphaFoldDB" id="A0A5Y9CV42"/>
<comment type="caution">
    <text evidence="3">The sequence shown here is derived from an EMBL/GenBank/DDBJ whole genome shotgun (WGS) entry which is preliminary data.</text>
</comment>
<evidence type="ECO:0000259" key="1">
    <source>
        <dbReference type="Pfam" id="PF13356"/>
    </source>
</evidence>
<organism evidence="3">
    <name type="scientific">Campylobacter jejuni</name>
    <dbReference type="NCBI Taxonomy" id="197"/>
    <lineage>
        <taxon>Bacteria</taxon>
        <taxon>Pseudomonadati</taxon>
        <taxon>Campylobacterota</taxon>
        <taxon>Epsilonproteobacteria</taxon>
        <taxon>Campylobacterales</taxon>
        <taxon>Campylobacteraceae</taxon>
        <taxon>Campylobacter</taxon>
    </lineage>
</organism>
<reference evidence="3" key="2">
    <citation type="submission" date="2019-08" db="EMBL/GenBank/DDBJ databases">
        <authorList>
            <person name="Ashton P.M."/>
            <person name="Dallman T."/>
            <person name="Nair S."/>
            <person name="De Pinna E."/>
            <person name="Peters T."/>
            <person name="Grant K."/>
        </authorList>
    </citation>
    <scope>NUCLEOTIDE SEQUENCE</scope>
    <source>
        <strain evidence="3">251897</strain>
    </source>
</reference>
<sequence>MHKKSLHRSKRFAKRYYYLFFYFRYRLNKKIQSIKIGKYPTTTLSSAREKANIFNNMLTEKIDPKEQIQKEDIKKSKTLIIHLNSYLEAENNLQKIKILVKIYQNLQKCSRTPDLIDIEELEFNKEDIFEELFYALGGLGGMYSVEMIQSRIANFIKILGGEPKLLLERFTA</sequence>
<dbReference type="Gene3D" id="3.30.160.390">
    <property type="entry name" value="Integrase, DNA-binding domain"/>
    <property type="match status" value="1"/>
</dbReference>
<dbReference type="InterPro" id="IPR025166">
    <property type="entry name" value="Integrase_DNA_bind_dom"/>
</dbReference>